<evidence type="ECO:0000313" key="2">
    <source>
        <dbReference type="EMBL" id="JAD58043.1"/>
    </source>
</evidence>
<organism evidence="2">
    <name type="scientific">Arundo donax</name>
    <name type="common">Giant reed</name>
    <name type="synonym">Donax arundinaceus</name>
    <dbReference type="NCBI Taxonomy" id="35708"/>
    <lineage>
        <taxon>Eukaryota</taxon>
        <taxon>Viridiplantae</taxon>
        <taxon>Streptophyta</taxon>
        <taxon>Embryophyta</taxon>
        <taxon>Tracheophyta</taxon>
        <taxon>Spermatophyta</taxon>
        <taxon>Magnoliopsida</taxon>
        <taxon>Liliopsida</taxon>
        <taxon>Poales</taxon>
        <taxon>Poaceae</taxon>
        <taxon>PACMAD clade</taxon>
        <taxon>Arundinoideae</taxon>
        <taxon>Arundineae</taxon>
        <taxon>Arundo</taxon>
    </lineage>
</organism>
<proteinExistence type="predicted"/>
<dbReference type="InterPro" id="IPR041588">
    <property type="entry name" value="Integrase_H2C2"/>
</dbReference>
<dbReference type="Gene3D" id="1.10.340.70">
    <property type="match status" value="1"/>
</dbReference>
<dbReference type="EMBL" id="GBRH01239852">
    <property type="protein sequence ID" value="JAD58043.1"/>
    <property type="molecule type" value="Transcribed_RNA"/>
</dbReference>
<feature type="domain" description="Integrase zinc-binding" evidence="1">
    <location>
        <begin position="60"/>
        <end position="99"/>
    </location>
</feature>
<evidence type="ECO:0000259" key="1">
    <source>
        <dbReference type="Pfam" id="PF17921"/>
    </source>
</evidence>
<reference evidence="2" key="1">
    <citation type="submission" date="2014-09" db="EMBL/GenBank/DDBJ databases">
        <authorList>
            <person name="Magalhaes I.L.F."/>
            <person name="Oliveira U."/>
            <person name="Santos F.R."/>
            <person name="Vidigal T.H.D.A."/>
            <person name="Brescovit A.D."/>
            <person name="Santos A.J."/>
        </authorList>
    </citation>
    <scope>NUCLEOTIDE SEQUENCE</scope>
    <source>
        <tissue evidence="2">Shoot tissue taken approximately 20 cm above the soil surface</tissue>
    </source>
</reference>
<sequence>MALTTSIPLWIQDVLKSYEGDAKCIEIEQQLRVNAQSVPHYSLHNGIIRHKNRIYIGEHTQLRHQLITSFHDSALGGHSGERATYHRLKLLFHWSKLKQ</sequence>
<reference evidence="2" key="2">
    <citation type="journal article" date="2015" name="Data Brief">
        <title>Shoot transcriptome of the giant reed, Arundo donax.</title>
        <authorList>
            <person name="Barrero R.A."/>
            <person name="Guerrero F.D."/>
            <person name="Moolhuijzen P."/>
            <person name="Goolsby J.A."/>
            <person name="Tidwell J."/>
            <person name="Bellgard S.E."/>
            <person name="Bellgard M.I."/>
        </authorList>
    </citation>
    <scope>NUCLEOTIDE SEQUENCE</scope>
    <source>
        <tissue evidence="2">Shoot tissue taken approximately 20 cm above the soil surface</tissue>
    </source>
</reference>
<dbReference type="AlphaFoldDB" id="A0A0A9B7C2"/>
<protein>
    <recommendedName>
        <fullName evidence="1">Integrase zinc-binding domain-containing protein</fullName>
    </recommendedName>
</protein>
<name>A0A0A9B7C2_ARUDO</name>
<dbReference type="Pfam" id="PF17921">
    <property type="entry name" value="Integrase_H2C2"/>
    <property type="match status" value="1"/>
</dbReference>
<accession>A0A0A9B7C2</accession>